<proteinExistence type="predicted"/>
<protein>
    <submittedName>
        <fullName evidence="5">Non-classical arabinogalactan protein 31-like</fullName>
    </submittedName>
</protein>
<feature type="region of interest" description="Disordered" evidence="2">
    <location>
        <begin position="38"/>
        <end position="71"/>
    </location>
</feature>
<dbReference type="PROSITE" id="PS51257">
    <property type="entry name" value="PROKAR_LIPOPROTEIN"/>
    <property type="match status" value="1"/>
</dbReference>
<dbReference type="GO" id="GO:0071944">
    <property type="term" value="C:cell periphery"/>
    <property type="evidence" value="ECO:0007669"/>
    <property type="project" value="TreeGrafter"/>
</dbReference>
<name>A0A8B8N865_9MYRT</name>
<feature type="compositionally biased region" description="Pro residues" evidence="2">
    <location>
        <begin position="50"/>
        <end position="71"/>
    </location>
</feature>
<reference evidence="5" key="1">
    <citation type="submission" date="2025-08" db="UniProtKB">
        <authorList>
            <consortium name="RefSeq"/>
        </authorList>
    </citation>
    <scope>IDENTIFICATION</scope>
    <source>
        <tissue evidence="5">Leaf</tissue>
    </source>
</reference>
<keyword evidence="4" id="KW-1185">Reference proteome</keyword>
<gene>
    <name evidence="5" type="primary">LOC115732088</name>
</gene>
<dbReference type="RefSeq" id="XP_030518616.1">
    <property type="nucleotide sequence ID" value="XM_030662756.1"/>
</dbReference>
<evidence type="ECO:0000256" key="1">
    <source>
        <dbReference type="ARBA" id="ARBA00022729"/>
    </source>
</evidence>
<dbReference type="Pfam" id="PF01190">
    <property type="entry name" value="Pollen_Ole_e_1"/>
    <property type="match status" value="1"/>
</dbReference>
<evidence type="ECO:0000313" key="4">
    <source>
        <dbReference type="Proteomes" id="UP000827889"/>
    </source>
</evidence>
<feature type="signal peptide" evidence="3">
    <location>
        <begin position="1"/>
        <end position="26"/>
    </location>
</feature>
<dbReference type="KEGG" id="rarg:115732088"/>
<dbReference type="AlphaFoldDB" id="A0A8B8N865"/>
<evidence type="ECO:0000313" key="5">
    <source>
        <dbReference type="RefSeq" id="XP_030518616.1"/>
    </source>
</evidence>
<dbReference type="PANTHER" id="PTHR33470:SF22">
    <property type="entry name" value="POLLEN OLE E 1 ALLERGEN AND EXTENSIN FAMILY PROTEIN"/>
    <property type="match status" value="1"/>
</dbReference>
<sequence length="213" mass="23213">MDSVPCKAFLLVQLLFLLSCFQEASCVFPSPPVHPPTWHDHGHPLDHSPSPAPSLAPFHPPGHPPIKPPAQPPVKPPVYNPLWRKFIAVQGVVYCKSCKETLDGSDKPIFGAQVKLLCKNTRYSAAVATATTDKNGYFFLQAPKTVTSFASHKCKAYLVSSPISSCSQPSNLNGGVTGATLRWEMWPSIKYPFILYSVGPFAFKPKCKAPGPK</sequence>
<evidence type="ECO:0000256" key="3">
    <source>
        <dbReference type="SAM" id="SignalP"/>
    </source>
</evidence>
<keyword evidence="1 3" id="KW-0732">Signal</keyword>
<evidence type="ECO:0000256" key="2">
    <source>
        <dbReference type="SAM" id="MobiDB-lite"/>
    </source>
</evidence>
<dbReference type="PANTHER" id="PTHR33470">
    <property type="entry name" value="OS01G0164075 PROTEIN"/>
    <property type="match status" value="1"/>
</dbReference>
<dbReference type="Proteomes" id="UP000827889">
    <property type="component" value="Chromosome 3"/>
</dbReference>
<dbReference type="GeneID" id="115732088"/>
<dbReference type="OrthoDB" id="665669at2759"/>
<feature type="chain" id="PRO_5034101169" evidence="3">
    <location>
        <begin position="27"/>
        <end position="213"/>
    </location>
</feature>
<accession>A0A8B8N865</accession>
<organism evidence="4 5">
    <name type="scientific">Rhodamnia argentea</name>
    <dbReference type="NCBI Taxonomy" id="178133"/>
    <lineage>
        <taxon>Eukaryota</taxon>
        <taxon>Viridiplantae</taxon>
        <taxon>Streptophyta</taxon>
        <taxon>Embryophyta</taxon>
        <taxon>Tracheophyta</taxon>
        <taxon>Spermatophyta</taxon>
        <taxon>Magnoliopsida</taxon>
        <taxon>eudicotyledons</taxon>
        <taxon>Gunneridae</taxon>
        <taxon>Pentapetalae</taxon>
        <taxon>rosids</taxon>
        <taxon>malvids</taxon>
        <taxon>Myrtales</taxon>
        <taxon>Myrtaceae</taxon>
        <taxon>Myrtoideae</taxon>
        <taxon>Myrteae</taxon>
        <taxon>Australasian group</taxon>
        <taxon>Rhodamnia</taxon>
    </lineage>
</organism>